<feature type="region of interest" description="Disordered" evidence="1">
    <location>
        <begin position="120"/>
        <end position="152"/>
    </location>
</feature>
<evidence type="ECO:0000313" key="5">
    <source>
        <dbReference type="Proteomes" id="UP000276542"/>
    </source>
</evidence>
<dbReference type="Proteomes" id="UP000276542">
    <property type="component" value="Unassembled WGS sequence"/>
</dbReference>
<dbReference type="Gene3D" id="2.60.120.260">
    <property type="entry name" value="Galactose-binding domain-like"/>
    <property type="match status" value="1"/>
</dbReference>
<organism evidence="4 5">
    <name type="scientific">Nocardioides cavernaquae</name>
    <dbReference type="NCBI Taxonomy" id="2321396"/>
    <lineage>
        <taxon>Bacteria</taxon>
        <taxon>Bacillati</taxon>
        <taxon>Actinomycetota</taxon>
        <taxon>Actinomycetes</taxon>
        <taxon>Propionibacteriales</taxon>
        <taxon>Nocardioidaceae</taxon>
        <taxon>Nocardioides</taxon>
    </lineage>
</organism>
<dbReference type="InterPro" id="IPR057561">
    <property type="entry name" value="NADase_transloc"/>
</dbReference>
<protein>
    <submittedName>
        <fullName evidence="4">Zinc ribbon domain-containing protein</fullName>
    </submittedName>
</protein>
<accession>A0A3A5H4K4</accession>
<evidence type="ECO:0000256" key="2">
    <source>
        <dbReference type="SAM" id="Phobius"/>
    </source>
</evidence>
<reference evidence="5" key="1">
    <citation type="submission" date="2018-09" db="EMBL/GenBank/DDBJ databases">
        <authorList>
            <person name="Zhu H."/>
        </authorList>
    </citation>
    <scope>NUCLEOTIDE SEQUENCE [LARGE SCALE GENOMIC DNA]</scope>
    <source>
        <strain evidence="5">K1W22B-1</strain>
    </source>
</reference>
<dbReference type="AlphaFoldDB" id="A0A3A5H4K4"/>
<keyword evidence="2" id="KW-0812">Transmembrane</keyword>
<gene>
    <name evidence="4" type="ORF">D4739_00170</name>
</gene>
<dbReference type="NCBIfam" id="NF047619">
    <property type="entry name" value="NADase_discoid"/>
    <property type="match status" value="1"/>
</dbReference>
<dbReference type="Pfam" id="PF25302">
    <property type="entry name" value="NADase_transloc"/>
    <property type="match status" value="1"/>
</dbReference>
<proteinExistence type="predicted"/>
<comment type="caution">
    <text evidence="4">The sequence shown here is derived from an EMBL/GenBank/DDBJ whole genome shotgun (WGS) entry which is preliminary data.</text>
</comment>
<evidence type="ECO:0000313" key="4">
    <source>
        <dbReference type="EMBL" id="RJS44808.1"/>
    </source>
</evidence>
<name>A0A3A5H4K4_9ACTN</name>
<dbReference type="EMBL" id="QYRP01000002">
    <property type="protein sequence ID" value="RJS44808.1"/>
    <property type="molecule type" value="Genomic_DNA"/>
</dbReference>
<feature type="domain" description="NAD glycohydrolase translocation F5/8 type C" evidence="3">
    <location>
        <begin position="170"/>
        <end position="303"/>
    </location>
</feature>
<keyword evidence="2" id="KW-0472">Membrane</keyword>
<feature type="transmembrane region" description="Helical" evidence="2">
    <location>
        <begin position="94"/>
        <end position="116"/>
    </location>
</feature>
<sequence length="307" mass="31969">MPVSGSAAPDRVDVTTMKYCQRCGAELDLGRFCINCGAPVDPSTPAPAPVEAPPVYGPATTYVLPDRTVPPAATPRVGSAGRRRSPGRASGPGAAVWIFLLVGLLLAILLGSCLALRTSGSDGSAAPTAEPSKTPEPSDPTSATPTGVETGRAGTDLAVVAKASAPRPMSASRDLAGNRVSYPASNMLDNDRATAYRLTGDGSGTVIRFDLGKDRVVTAVGLINGYAKVDGATDWYPRNRRILSVEWRFDDGTVVTQRLVDTPDLQTIQVDPETTGSVQLRIVDVSRPGRRGGKNTTAISDVLLLGS</sequence>
<feature type="region of interest" description="Disordered" evidence="1">
    <location>
        <begin position="61"/>
        <end position="90"/>
    </location>
</feature>
<evidence type="ECO:0000259" key="3">
    <source>
        <dbReference type="Pfam" id="PF25302"/>
    </source>
</evidence>
<keyword evidence="5" id="KW-1185">Reference proteome</keyword>
<evidence type="ECO:0000256" key="1">
    <source>
        <dbReference type="SAM" id="MobiDB-lite"/>
    </source>
</evidence>
<keyword evidence="2" id="KW-1133">Transmembrane helix</keyword>